<feature type="compositionally biased region" description="Low complexity" evidence="1">
    <location>
        <begin position="517"/>
        <end position="531"/>
    </location>
</feature>
<reference evidence="3" key="1">
    <citation type="journal article" date="2020" name="Cell">
        <title>Large-Scale Comparative Analyses of Tick Genomes Elucidate Their Genetic Diversity and Vector Capacities.</title>
        <authorList>
            <consortium name="Tick Genome and Microbiome Consortium (TIGMIC)"/>
            <person name="Jia N."/>
            <person name="Wang J."/>
            <person name="Shi W."/>
            <person name="Du L."/>
            <person name="Sun Y."/>
            <person name="Zhan W."/>
            <person name="Jiang J.F."/>
            <person name="Wang Q."/>
            <person name="Zhang B."/>
            <person name="Ji P."/>
            <person name="Bell-Sakyi L."/>
            <person name="Cui X.M."/>
            <person name="Yuan T.T."/>
            <person name="Jiang B.G."/>
            <person name="Yang W.F."/>
            <person name="Lam T.T."/>
            <person name="Chang Q.C."/>
            <person name="Ding S.J."/>
            <person name="Wang X.J."/>
            <person name="Zhu J.G."/>
            <person name="Ruan X.D."/>
            <person name="Zhao L."/>
            <person name="Wei J.T."/>
            <person name="Ye R.Z."/>
            <person name="Que T.C."/>
            <person name="Du C.H."/>
            <person name="Zhou Y.H."/>
            <person name="Cheng J.X."/>
            <person name="Dai P.F."/>
            <person name="Guo W.B."/>
            <person name="Han X.H."/>
            <person name="Huang E.J."/>
            <person name="Li L.F."/>
            <person name="Wei W."/>
            <person name="Gao Y.C."/>
            <person name="Liu J.Z."/>
            <person name="Shao H.Z."/>
            <person name="Wang X."/>
            <person name="Wang C.C."/>
            <person name="Yang T.C."/>
            <person name="Huo Q.B."/>
            <person name="Li W."/>
            <person name="Chen H.Y."/>
            <person name="Chen S.E."/>
            <person name="Zhou L.G."/>
            <person name="Ni X.B."/>
            <person name="Tian J.H."/>
            <person name="Sheng Y."/>
            <person name="Liu T."/>
            <person name="Pan Y.S."/>
            <person name="Xia L.Y."/>
            <person name="Li J."/>
            <person name="Zhao F."/>
            <person name="Cao W.C."/>
        </authorList>
    </citation>
    <scope>NUCLEOTIDE SEQUENCE</scope>
    <source>
        <strain evidence="3">Rmic-2018</strain>
    </source>
</reference>
<dbReference type="SMART" id="SM00233">
    <property type="entry name" value="PH"/>
    <property type="match status" value="1"/>
</dbReference>
<feature type="compositionally biased region" description="Polar residues" evidence="1">
    <location>
        <begin position="638"/>
        <end position="671"/>
    </location>
</feature>
<dbReference type="PANTHER" id="PTHR45960:SF2">
    <property type="entry name" value="PROTEIN DAUGHTER OF SEVENLESS"/>
    <property type="match status" value="1"/>
</dbReference>
<sequence>MEVVYEGWLVKSPPERRIRRAKWRRRWFVLRPSGQVPQQYVLEYYTDQTYRKLKGTIDLDQCDQVDAELEVVTKSKFMFDIKTSKRTYYLVADSEAVMNKWVDCICKVCGLRMRVEAEGGSEEPQAEASAEPPKQSLPSDESPTPAEPAPAPLSTAAEHPSSLSNDDSNPYIPISECITGKPVGNGLPRSCPESQLVDFYDTPRCSTGRTSPDPVMDAMCRMPRPPEKPVRELSGASLLGSTVPAPKVNWNTYPKDSPAPGMSTSSQALNYSPVPPLRPTSSREEVVELTTSQSSNVYNGDTLGCYRRILRPSTCGSALFCVQHAGCTADITGDEVIPPRPPKPANIRIRPVASGYDVPPPPSQQPRMPQQDSYDVPRSAGGMRDGYSIPPCPVPVLRHEPYDVPAAPSRGPYELYDLPRSAEPLPRTASGGIPLPPRLSLDETYDFPKSALSPDGLNLSVPAPAAPGSRKHAYHNAPVGTFNSRENIFNYEYRPSFTEFVAKDDGDAQQAPPGTYANLSSNSPSTPNLAAVPPAINRGLKPRKASTEGTSPGGHVFPLAPPPVNRNRSHTSSGRQRQRSKGDLLAPDEDCWSNASSSRRNSTNDDPGIRQPSAGAKKKGEIQYLDLDLDSDPAPAQSPRSPEQRTGGTGTCLQNSRLCQDQGLQHNTAGR</sequence>
<feature type="region of interest" description="Disordered" evidence="1">
    <location>
        <begin position="505"/>
        <end position="671"/>
    </location>
</feature>
<organism evidence="3 4">
    <name type="scientific">Rhipicephalus microplus</name>
    <name type="common">Cattle tick</name>
    <name type="synonym">Boophilus microplus</name>
    <dbReference type="NCBI Taxonomy" id="6941"/>
    <lineage>
        <taxon>Eukaryota</taxon>
        <taxon>Metazoa</taxon>
        <taxon>Ecdysozoa</taxon>
        <taxon>Arthropoda</taxon>
        <taxon>Chelicerata</taxon>
        <taxon>Arachnida</taxon>
        <taxon>Acari</taxon>
        <taxon>Parasitiformes</taxon>
        <taxon>Ixodida</taxon>
        <taxon>Ixodoidea</taxon>
        <taxon>Ixodidae</taxon>
        <taxon>Rhipicephalinae</taxon>
        <taxon>Rhipicephalus</taxon>
        <taxon>Boophilus</taxon>
    </lineage>
</organism>
<dbReference type="Pfam" id="PF00169">
    <property type="entry name" value="PH"/>
    <property type="match status" value="1"/>
</dbReference>
<feature type="region of interest" description="Disordered" evidence="1">
    <location>
        <begin position="338"/>
        <end position="390"/>
    </location>
</feature>
<dbReference type="VEuPathDB" id="VectorBase:LOC119170091"/>
<dbReference type="GO" id="GO:0007165">
    <property type="term" value="P:signal transduction"/>
    <property type="evidence" value="ECO:0007669"/>
    <property type="project" value="TreeGrafter"/>
</dbReference>
<keyword evidence="4" id="KW-1185">Reference proteome</keyword>
<comment type="caution">
    <text evidence="3">The sequence shown here is derived from an EMBL/GenBank/DDBJ whole genome shotgun (WGS) entry which is preliminary data.</text>
</comment>
<gene>
    <name evidence="3" type="ORF">HPB51_007699</name>
</gene>
<dbReference type="VEuPathDB" id="VectorBase:LOC119170092"/>
<feature type="domain" description="PH" evidence="2">
    <location>
        <begin position="2"/>
        <end position="110"/>
    </location>
</feature>
<dbReference type="PANTHER" id="PTHR45960">
    <property type="entry name" value="GRB2-ASSOCIATED-BINDING PROTEIN"/>
    <property type="match status" value="1"/>
</dbReference>
<feature type="compositionally biased region" description="Low complexity" evidence="1">
    <location>
        <begin position="126"/>
        <end position="144"/>
    </location>
</feature>
<dbReference type="Gene3D" id="2.30.29.30">
    <property type="entry name" value="Pleckstrin-homology domain (PH domain)/Phosphotyrosine-binding domain (PTB)"/>
    <property type="match status" value="1"/>
</dbReference>
<evidence type="ECO:0000259" key="2">
    <source>
        <dbReference type="PROSITE" id="PS50003"/>
    </source>
</evidence>
<evidence type="ECO:0000313" key="4">
    <source>
        <dbReference type="Proteomes" id="UP000821866"/>
    </source>
</evidence>
<dbReference type="SUPFAM" id="SSF50729">
    <property type="entry name" value="PH domain-like"/>
    <property type="match status" value="1"/>
</dbReference>
<dbReference type="Proteomes" id="UP000821866">
    <property type="component" value="Unassembled WGS sequence"/>
</dbReference>
<dbReference type="InterPro" id="IPR011993">
    <property type="entry name" value="PH-like_dom_sf"/>
</dbReference>
<dbReference type="InterPro" id="IPR001849">
    <property type="entry name" value="PH_domain"/>
</dbReference>
<dbReference type="EMBL" id="JABSTU010000007">
    <property type="protein sequence ID" value="KAH8025387.1"/>
    <property type="molecule type" value="Genomic_DNA"/>
</dbReference>
<name>A0A9J6DTE6_RHIMP</name>
<evidence type="ECO:0000256" key="1">
    <source>
        <dbReference type="SAM" id="MobiDB-lite"/>
    </source>
</evidence>
<reference evidence="3" key="2">
    <citation type="submission" date="2021-09" db="EMBL/GenBank/DDBJ databases">
        <authorList>
            <person name="Jia N."/>
            <person name="Wang J."/>
            <person name="Shi W."/>
            <person name="Du L."/>
            <person name="Sun Y."/>
            <person name="Zhan W."/>
            <person name="Jiang J."/>
            <person name="Wang Q."/>
            <person name="Zhang B."/>
            <person name="Ji P."/>
            <person name="Sakyi L.B."/>
            <person name="Cui X."/>
            <person name="Yuan T."/>
            <person name="Jiang B."/>
            <person name="Yang W."/>
            <person name="Lam T.T.-Y."/>
            <person name="Chang Q."/>
            <person name="Ding S."/>
            <person name="Wang X."/>
            <person name="Zhu J."/>
            <person name="Ruan X."/>
            <person name="Zhao L."/>
            <person name="Wei J."/>
            <person name="Que T."/>
            <person name="Du C."/>
            <person name="Cheng J."/>
            <person name="Dai P."/>
            <person name="Han X."/>
            <person name="Huang E."/>
            <person name="Gao Y."/>
            <person name="Liu J."/>
            <person name="Shao H."/>
            <person name="Ye R."/>
            <person name="Li L."/>
            <person name="Wei W."/>
            <person name="Wang X."/>
            <person name="Wang C."/>
            <person name="Huo Q."/>
            <person name="Li W."/>
            <person name="Guo W."/>
            <person name="Chen H."/>
            <person name="Chen S."/>
            <person name="Zhou L."/>
            <person name="Zhou L."/>
            <person name="Ni X."/>
            <person name="Tian J."/>
            <person name="Zhou Y."/>
            <person name="Sheng Y."/>
            <person name="Liu T."/>
            <person name="Pan Y."/>
            <person name="Xia L."/>
            <person name="Li J."/>
            <person name="Zhao F."/>
            <person name="Cao W."/>
        </authorList>
    </citation>
    <scope>NUCLEOTIDE SEQUENCE</scope>
    <source>
        <strain evidence="3">Rmic-2018</strain>
        <tissue evidence="3">Larvae</tissue>
    </source>
</reference>
<dbReference type="GO" id="GO:0005737">
    <property type="term" value="C:cytoplasm"/>
    <property type="evidence" value="ECO:0007669"/>
    <property type="project" value="TreeGrafter"/>
</dbReference>
<dbReference type="AlphaFoldDB" id="A0A9J6DTE6"/>
<feature type="region of interest" description="Disordered" evidence="1">
    <location>
        <begin position="120"/>
        <end position="171"/>
    </location>
</feature>
<accession>A0A9J6DTE6</accession>
<dbReference type="InterPro" id="IPR046355">
    <property type="entry name" value="Gab1-4-like"/>
</dbReference>
<evidence type="ECO:0000313" key="3">
    <source>
        <dbReference type="EMBL" id="KAH8025387.1"/>
    </source>
</evidence>
<protein>
    <recommendedName>
        <fullName evidence="2">PH domain-containing protein</fullName>
    </recommendedName>
</protein>
<dbReference type="PROSITE" id="PS50003">
    <property type="entry name" value="PH_DOMAIN"/>
    <property type="match status" value="1"/>
</dbReference>
<dbReference type="GO" id="GO:0035591">
    <property type="term" value="F:signaling adaptor activity"/>
    <property type="evidence" value="ECO:0007669"/>
    <property type="project" value="TreeGrafter"/>
</dbReference>
<proteinExistence type="predicted"/>